<feature type="transmembrane region" description="Helical" evidence="1">
    <location>
        <begin position="891"/>
        <end position="913"/>
    </location>
</feature>
<keyword evidence="1" id="KW-1133">Transmembrane helix</keyword>
<evidence type="ECO:0000259" key="2">
    <source>
        <dbReference type="Pfam" id="PF06985"/>
    </source>
</evidence>
<reference evidence="3" key="1">
    <citation type="submission" date="2023-06" db="EMBL/GenBank/DDBJ databases">
        <title>Genome-scale phylogeny and comparative genomics of the fungal order Sordariales.</title>
        <authorList>
            <consortium name="Lawrence Berkeley National Laboratory"/>
            <person name="Hensen N."/>
            <person name="Bonometti L."/>
            <person name="Westerberg I."/>
            <person name="Brannstrom I.O."/>
            <person name="Guillou S."/>
            <person name="Cros-Aarteil S."/>
            <person name="Calhoun S."/>
            <person name="Haridas S."/>
            <person name="Kuo A."/>
            <person name="Mondo S."/>
            <person name="Pangilinan J."/>
            <person name="Riley R."/>
            <person name="Labutti K."/>
            <person name="Andreopoulos B."/>
            <person name="Lipzen A."/>
            <person name="Chen C."/>
            <person name="Yanf M."/>
            <person name="Daum C."/>
            <person name="Ng V."/>
            <person name="Clum A."/>
            <person name="Steindorff A."/>
            <person name="Ohm R."/>
            <person name="Martin F."/>
            <person name="Silar P."/>
            <person name="Natvig D."/>
            <person name="Lalanne C."/>
            <person name="Gautier V."/>
            <person name="Ament-Velasquez S.L."/>
            <person name="Kruys A."/>
            <person name="Hutchinson M.I."/>
            <person name="Powell A.J."/>
            <person name="Barry K."/>
            <person name="Miller A.N."/>
            <person name="Grigoriev I.V."/>
            <person name="Debuchy R."/>
            <person name="Gladieux P."/>
            <person name="Thoren M.H."/>
            <person name="Johannesson H."/>
        </authorList>
    </citation>
    <scope>NUCLEOTIDE SEQUENCE</scope>
    <source>
        <strain evidence="3">SMH2532-1</strain>
    </source>
</reference>
<dbReference type="Pfam" id="PF06985">
    <property type="entry name" value="HET"/>
    <property type="match status" value="1"/>
</dbReference>
<feature type="transmembrane region" description="Helical" evidence="1">
    <location>
        <begin position="854"/>
        <end position="879"/>
    </location>
</feature>
<protein>
    <recommendedName>
        <fullName evidence="2">Heterokaryon incompatibility domain-containing protein</fullName>
    </recommendedName>
</protein>
<organism evidence="3 4">
    <name type="scientific">Cercophora newfieldiana</name>
    <dbReference type="NCBI Taxonomy" id="92897"/>
    <lineage>
        <taxon>Eukaryota</taxon>
        <taxon>Fungi</taxon>
        <taxon>Dikarya</taxon>
        <taxon>Ascomycota</taxon>
        <taxon>Pezizomycotina</taxon>
        <taxon>Sordariomycetes</taxon>
        <taxon>Sordariomycetidae</taxon>
        <taxon>Sordariales</taxon>
        <taxon>Lasiosphaeriaceae</taxon>
        <taxon>Cercophora</taxon>
    </lineage>
</organism>
<gene>
    <name evidence="3" type="ORF">B0T16DRAFT_407314</name>
</gene>
<dbReference type="PANTHER" id="PTHR39596:SF2">
    <property type="entry name" value="HET DOMAIN PROTEIN (AFU_ORTHOLOGUE AFUA_1G17550)-RELATED"/>
    <property type="match status" value="1"/>
</dbReference>
<feature type="domain" description="Heterokaryon incompatibility" evidence="2">
    <location>
        <begin position="307"/>
        <end position="424"/>
    </location>
</feature>
<proteinExistence type="predicted"/>
<keyword evidence="4" id="KW-1185">Reference proteome</keyword>
<feature type="transmembrane region" description="Helical" evidence="1">
    <location>
        <begin position="955"/>
        <end position="979"/>
    </location>
</feature>
<feature type="transmembrane region" description="Helical" evidence="1">
    <location>
        <begin position="919"/>
        <end position="943"/>
    </location>
</feature>
<keyword evidence="1" id="KW-0812">Transmembrane</keyword>
<evidence type="ECO:0000256" key="1">
    <source>
        <dbReference type="SAM" id="Phobius"/>
    </source>
</evidence>
<name>A0AA39YK51_9PEZI</name>
<dbReference type="PANTHER" id="PTHR39596">
    <property type="match status" value="1"/>
</dbReference>
<comment type="caution">
    <text evidence="3">The sequence shown here is derived from an EMBL/GenBank/DDBJ whole genome shotgun (WGS) entry which is preliminary data.</text>
</comment>
<sequence length="1017" mass="112865">MDHIQLPSGGLKAIDVPYVAYPAFDSQDFETFPTRVGFPPIDDRAGWLELDSDNTAAIVQSWLYFGLIAAFFNQKIDIGDFIIDSDAPRRLVTSAALLPLLDDWSASARLSEPSEQDRLEALLKLATTALEGFSLLPQSGLPPLPEILLSVHLLITTLGAATSGGSRRAIADTASRPSTNTIDVGPVSQLLASHLLSAGWCPWKVQQILSAYSYLTIYYVSRLRDPTALHITHSKCTEERCIGNNVDMANYSTRHTELSCACLHAPIPEAEMRSIIADGGIPIARIKLSRNGNPYLQVKRAGPRTRYIAVSHVWSDGLGNPHANSLPQCQLKQLSRCLKLLAPPMFDFAQGYMAVPQLNLGIDARRMMVVWGSTEWFWLDTLCIPVGSDDQSVLLKSTAINQMAAIYAGAHQVLVLDSVMQASNVVGRDACHVLAQLSAVAWLGRCWTYQEGALALSLQVQCADCSFDPSLFNDIAVEDSESNEEIYTLLPGTMTTGHSWHRTWRAISLGVKRGMEAINGDLIRDIRGLPELRKEPKTQTLLGGHIYREITEVVGREMRYDRRDGDSWFPSEKMVEEFVLCWNSLAQRTTTMAGDIHVIIANLLRLNAFSILNMKSQEDRMRAILWSLPGIPLSIIFNRSKERARPAEQHANRWMPLWPDRYMLTESPVMRIQDGVLTLATTDIQEDQTPKLLLLDRPLEESEGSAEVLVSDTSGPQVEWYRVLLHRQPGDQFDSQRSHSTVFALEPPAGRSIPVGSAPIAAACLRVNALFHKHPSDAALPDSCQWDMSASEHQLHTTYDCPATIHPLNSTPKYAHLAQYTATSPENYTLAIEHDVPPTLRPLPQRPANPSFTLISGLLMCLCFPFNYLLCAMNAMVIYQNVMQRDTFPTSVLVTSILTITTHAYTFLGVMYVVPPVALIPAVISWLSWNMIPFIIGLVYVVLKAGLGDIGAVDKAVIGLLVAGHVPQIVMVSIVRWYVNPRVYRAWLDTYAPDWEPGKTNWILKAAVAPLHWMGKK</sequence>
<dbReference type="EMBL" id="JAULSV010000002">
    <property type="protein sequence ID" value="KAK0653037.1"/>
    <property type="molecule type" value="Genomic_DNA"/>
</dbReference>
<dbReference type="Proteomes" id="UP001174936">
    <property type="component" value="Unassembled WGS sequence"/>
</dbReference>
<dbReference type="InterPro" id="IPR010730">
    <property type="entry name" value="HET"/>
</dbReference>
<dbReference type="AlphaFoldDB" id="A0AA39YK51"/>
<accession>A0AA39YK51</accession>
<keyword evidence="1" id="KW-0472">Membrane</keyword>
<evidence type="ECO:0000313" key="4">
    <source>
        <dbReference type="Proteomes" id="UP001174936"/>
    </source>
</evidence>
<evidence type="ECO:0000313" key="3">
    <source>
        <dbReference type="EMBL" id="KAK0653037.1"/>
    </source>
</evidence>